<dbReference type="EMBL" id="FWPT01000002">
    <property type="protein sequence ID" value="SMA39182.1"/>
    <property type="molecule type" value="Genomic_DNA"/>
</dbReference>
<name>A0A1X7AG69_9GAMM</name>
<reference evidence="1 2" key="1">
    <citation type="submission" date="2017-03" db="EMBL/GenBank/DDBJ databases">
        <authorList>
            <person name="Afonso C.L."/>
            <person name="Miller P.J."/>
            <person name="Scott M.A."/>
            <person name="Spackman E."/>
            <person name="Goraichik I."/>
            <person name="Dimitrov K.M."/>
            <person name="Suarez D.L."/>
            <person name="Swayne D.E."/>
        </authorList>
    </citation>
    <scope>NUCLEOTIDE SEQUENCE [LARGE SCALE GENOMIC DNA]</scope>
    <source>
        <strain evidence="1">SB41UT1</strain>
    </source>
</reference>
<accession>A0A1X7AG69</accession>
<keyword evidence="2" id="KW-1185">Reference proteome</keyword>
<organism evidence="1 2">
    <name type="scientific">Parendozoicomonas haliclonae</name>
    <dbReference type="NCBI Taxonomy" id="1960125"/>
    <lineage>
        <taxon>Bacteria</taxon>
        <taxon>Pseudomonadati</taxon>
        <taxon>Pseudomonadota</taxon>
        <taxon>Gammaproteobacteria</taxon>
        <taxon>Oceanospirillales</taxon>
        <taxon>Endozoicomonadaceae</taxon>
        <taxon>Parendozoicomonas</taxon>
    </lineage>
</organism>
<dbReference type="Proteomes" id="UP000196573">
    <property type="component" value="Unassembled WGS sequence"/>
</dbReference>
<gene>
    <name evidence="1" type="ORF">EHSB41UT_00984</name>
</gene>
<sequence>MPGNGSQTRFYQKPAPVEFARIFSGEGKNPLRGGASQLRDISHSDGVWKAEVAPSPASRWAGHKVNFLKRMARKLASLLHHDHVADLDSKLHTAYTSTFLNEHGKALSHRTVSPVKDDTDSSEQACELSTPLGFRVAAAMDLAGICEMERRQKSQPGMKHKNSLVDEQVISQMDYLVNLTPQRLAYEFIAAKKSLPTGYLQRVLIPHYMDVLTLEGRYSERGASAALQILLKEKHLETEKDLTFEALMELRNCVEHLNRQHHRQVSSTQGVSHIPKGIPSSAVKAGSVGKVTVVQVLSEGMAPRQEIRDYLISELRRKGESREKSREEVVAALESRGIKPGSMLSLSQFRDICELLSLHHDHSSRQLITDYLGLVSQLKATHRPPSESALNAAQEAGLNGNEVFEVEGSGKKPLIVIQRPNLEPPSEEVSYTCNDDDLWLINEQVERSWVLRMTRDMANSILRKAMRSKTKISVTIASKLAAAAATGAVTGGIGGIVYLGSALLSAPLLIGVDTGFGLAKEWWYSRKVKKYDKSGEPSAADKRKCLYESLGHLVAERTITDGFNAFFNLKNELSGLSKLEGNARTSAADQIKFRRMQVLQQLRSSQLGDKFNDFGRLMTEAVTDISRFEEEFDQQFEELWRPFSGGKKAAISEERRFKIFNEASNRVLFRYKNKVVKEDQREWLKILVTSKKDSSRVSDIQMREAFGNFKALERKELRRHAVASAFNQLMKGSKLAAFHSVKVIGHFVFTNLTWNAGKVVKAGAMFVLKGILPNKVDLIPVPTAAACAYWIVSFIGGQTLERFNNYLNRVRLKKIIQSRQDSDEREKAYDSNLVKLDKEDWRAMRREAVEGVKKLADIMHKLRTEHDELNMALKKLKPSARDRIDDERLIQRAELILRRKYLEHQVQELLSGAVGTYYQETLRGEWLHREMVHDKDLGLA</sequence>
<evidence type="ECO:0000313" key="1">
    <source>
        <dbReference type="EMBL" id="SMA39182.1"/>
    </source>
</evidence>
<proteinExistence type="predicted"/>
<evidence type="ECO:0000313" key="2">
    <source>
        <dbReference type="Proteomes" id="UP000196573"/>
    </source>
</evidence>
<dbReference type="AlphaFoldDB" id="A0A1X7AG69"/>
<dbReference type="RefSeq" id="WP_087107476.1">
    <property type="nucleotide sequence ID" value="NZ_CBCSCN010000001.1"/>
</dbReference>
<protein>
    <submittedName>
        <fullName evidence="1">Uncharacterized protein</fullName>
    </submittedName>
</protein>
<dbReference type="OrthoDB" id="6187534at2"/>